<dbReference type="PATRIC" id="fig|1129794.4.peg.736"/>
<dbReference type="Proteomes" id="UP000011864">
    <property type="component" value="Chromosome"/>
</dbReference>
<evidence type="ECO:0000313" key="1">
    <source>
        <dbReference type="EMBL" id="AGH42855.1"/>
    </source>
</evidence>
<dbReference type="HOGENOM" id="CLU_3274032_0_0_6"/>
<accession>K7A7G1</accession>
<protein>
    <submittedName>
        <fullName evidence="1">Uncharacterized protein</fullName>
    </submittedName>
</protein>
<evidence type="ECO:0000313" key="2">
    <source>
        <dbReference type="Proteomes" id="UP000011864"/>
    </source>
</evidence>
<sequence>MKGLQGSQRVVMNLLVKEVVKILNAIFLSLGRGKPFSNEVK</sequence>
<name>K7A7G1_9ALTE</name>
<reference evidence="1 2" key="1">
    <citation type="journal article" date="2013" name="Genome Announc.">
        <title>Complete Genome Sequence of Glaciecola psychrophila Strain 170T.</title>
        <authorList>
            <person name="Yin J."/>
            <person name="Chen J."/>
            <person name="Liu G."/>
            <person name="Yu Y."/>
            <person name="Song L."/>
            <person name="Wang X."/>
            <person name="Qu X."/>
        </authorList>
    </citation>
    <scope>NUCLEOTIDE SEQUENCE [LARGE SCALE GENOMIC DNA]</scope>
    <source>
        <strain evidence="1 2">170</strain>
    </source>
</reference>
<keyword evidence="2" id="KW-1185">Reference proteome</keyword>
<dbReference type="AlphaFoldDB" id="K7A7G1"/>
<dbReference type="EMBL" id="CP003837">
    <property type="protein sequence ID" value="AGH42855.1"/>
    <property type="molecule type" value="Genomic_DNA"/>
</dbReference>
<dbReference type="KEGG" id="gps:C427_0745"/>
<organism evidence="1 2">
    <name type="scientific">Paraglaciecola psychrophila 170</name>
    <dbReference type="NCBI Taxonomy" id="1129794"/>
    <lineage>
        <taxon>Bacteria</taxon>
        <taxon>Pseudomonadati</taxon>
        <taxon>Pseudomonadota</taxon>
        <taxon>Gammaproteobacteria</taxon>
        <taxon>Alteromonadales</taxon>
        <taxon>Alteromonadaceae</taxon>
        <taxon>Paraglaciecola</taxon>
    </lineage>
</organism>
<proteinExistence type="predicted"/>
<gene>
    <name evidence="1" type="ORF">C427_0745</name>
</gene>